<keyword evidence="1" id="KW-0472">Membrane</keyword>
<dbReference type="Gene3D" id="2.60.40.10">
    <property type="entry name" value="Immunoglobulins"/>
    <property type="match status" value="1"/>
</dbReference>
<keyword evidence="2" id="KW-0732">Signal</keyword>
<feature type="domain" description="Fibronectin type-III" evidence="3">
    <location>
        <begin position="212"/>
        <end position="326"/>
    </location>
</feature>
<feature type="transmembrane region" description="Helical" evidence="1">
    <location>
        <begin position="350"/>
        <end position="370"/>
    </location>
</feature>
<dbReference type="AlphaFoldDB" id="A0A6P4Y752"/>
<dbReference type="Proteomes" id="UP000515135">
    <property type="component" value="Unplaced"/>
</dbReference>
<evidence type="ECO:0000313" key="4">
    <source>
        <dbReference type="Proteomes" id="UP000515135"/>
    </source>
</evidence>
<name>A0A6P4Y752_BRABE</name>
<dbReference type="RefSeq" id="XP_019614577.1">
    <property type="nucleotide sequence ID" value="XM_019759018.1"/>
</dbReference>
<sequence length="371" mass="40359">MARSSCSILAAAALVYVQCTIFMSAVSGQSRHPPRVSPDSIAATWHTAHARPYTLDVTVTWEKPGSDVIDGYLVKLAQLFAEPGNEDIFPPEGSFPDFFSDDSIDGLFGGFPPPLFPTEPGEDVFPLEGAFEPPSSRANIESYLNLGYTLVTNGSFVGTNLKYGHQYDLKVSVVSSDAIGVETNEILLSPDCYMTTSDLEFCKEQSIIFSSAPAHLKVANLSREDSENVTAVVTWSRPVQHGGPILGYFVRVTFAGTDDLAPCSPGGYVDSTTVTGSDDIPFVIRRLEVDQRYRVQVTPLIDVERADTDTPYGNPAWVTFDTTGLPDSDWSTRGNMEEPRAGHVASGQPITSSMPVSLLLMITLLFFVMYI</sequence>
<accession>A0A6P4Y752</accession>
<dbReference type="GeneID" id="109462463"/>
<reference evidence="5" key="1">
    <citation type="submission" date="2025-08" db="UniProtKB">
        <authorList>
            <consortium name="RefSeq"/>
        </authorList>
    </citation>
    <scope>IDENTIFICATION</scope>
    <source>
        <tissue evidence="5">Gonad</tissue>
    </source>
</reference>
<dbReference type="OrthoDB" id="10018381at2759"/>
<dbReference type="SMART" id="SM00060">
    <property type="entry name" value="FN3"/>
    <property type="match status" value="2"/>
</dbReference>
<dbReference type="InterPro" id="IPR013783">
    <property type="entry name" value="Ig-like_fold"/>
</dbReference>
<dbReference type="KEGG" id="bbel:109462463"/>
<keyword evidence="1" id="KW-1133">Transmembrane helix</keyword>
<proteinExistence type="predicted"/>
<dbReference type="SUPFAM" id="SSF49265">
    <property type="entry name" value="Fibronectin type III"/>
    <property type="match status" value="1"/>
</dbReference>
<evidence type="ECO:0000313" key="5">
    <source>
        <dbReference type="RefSeq" id="XP_019614577.1"/>
    </source>
</evidence>
<feature type="chain" id="PRO_5027833087" evidence="2">
    <location>
        <begin position="29"/>
        <end position="371"/>
    </location>
</feature>
<gene>
    <name evidence="5" type="primary">LOC109462463</name>
</gene>
<feature type="signal peptide" evidence="2">
    <location>
        <begin position="1"/>
        <end position="28"/>
    </location>
</feature>
<dbReference type="InterPro" id="IPR036116">
    <property type="entry name" value="FN3_sf"/>
</dbReference>
<dbReference type="CDD" id="cd00063">
    <property type="entry name" value="FN3"/>
    <property type="match status" value="1"/>
</dbReference>
<evidence type="ECO:0000256" key="2">
    <source>
        <dbReference type="SAM" id="SignalP"/>
    </source>
</evidence>
<keyword evidence="4" id="KW-1185">Reference proteome</keyword>
<evidence type="ECO:0000259" key="3">
    <source>
        <dbReference type="PROSITE" id="PS50853"/>
    </source>
</evidence>
<dbReference type="InterPro" id="IPR003961">
    <property type="entry name" value="FN3_dom"/>
</dbReference>
<protein>
    <submittedName>
        <fullName evidence="5">Uncharacterized protein LOC109462463</fullName>
    </submittedName>
</protein>
<evidence type="ECO:0000256" key="1">
    <source>
        <dbReference type="SAM" id="Phobius"/>
    </source>
</evidence>
<keyword evidence="1" id="KW-0812">Transmembrane</keyword>
<organism evidence="4 5">
    <name type="scientific">Branchiostoma belcheri</name>
    <name type="common">Amphioxus</name>
    <dbReference type="NCBI Taxonomy" id="7741"/>
    <lineage>
        <taxon>Eukaryota</taxon>
        <taxon>Metazoa</taxon>
        <taxon>Chordata</taxon>
        <taxon>Cephalochordata</taxon>
        <taxon>Leptocardii</taxon>
        <taxon>Amphioxiformes</taxon>
        <taxon>Branchiostomatidae</taxon>
        <taxon>Branchiostoma</taxon>
    </lineage>
</organism>
<dbReference type="PROSITE" id="PS50853">
    <property type="entry name" value="FN3"/>
    <property type="match status" value="1"/>
</dbReference>